<dbReference type="AlphaFoldDB" id="A0A1X7KHM8"/>
<evidence type="ECO:0000313" key="1">
    <source>
        <dbReference type="EMBL" id="SMG40713.1"/>
    </source>
</evidence>
<dbReference type="Proteomes" id="UP000192980">
    <property type="component" value="Unassembled WGS sequence"/>
</dbReference>
<accession>A0A1X7KHM8</accession>
<organism evidence="1 2">
    <name type="scientific">Sphingobacterium psychroaquaticum</name>
    <dbReference type="NCBI Taxonomy" id="561061"/>
    <lineage>
        <taxon>Bacteria</taxon>
        <taxon>Pseudomonadati</taxon>
        <taxon>Bacteroidota</taxon>
        <taxon>Sphingobacteriia</taxon>
        <taxon>Sphingobacteriales</taxon>
        <taxon>Sphingobacteriaceae</taxon>
        <taxon>Sphingobacterium</taxon>
    </lineage>
</organism>
<sequence>MKLTYFYCLAFPLLGILGCAKQHNVSQKETKVEVIGDFFPNEVRPVASKPCFAGAYYRKLVSSVDNWVGISGTVVLPQITFDESRKNPKNTKQYLDNPSVYLGGLMDGQETDIGLSWEVIKDKDGKVSESRVAFRPFLRRTGHKSGQQAVFVNGPATADYYWYPGEEVFMQLETIGDGLVKFVIKGAGKRFETTFECAGYSLKNKGEFKRVNAIDQMGNEGKPVQATKTVVSKGKWLHTDLLRVQDGQVVKAPFHEGRYTPMSCPQPQFFAIEAAAKEKHKGAETININGAGY</sequence>
<dbReference type="EMBL" id="FXAU01000005">
    <property type="protein sequence ID" value="SMG40713.1"/>
    <property type="molecule type" value="Genomic_DNA"/>
</dbReference>
<dbReference type="RefSeq" id="WP_085473635.1">
    <property type="nucleotide sequence ID" value="NZ_FXAU01000005.1"/>
</dbReference>
<proteinExistence type="predicted"/>
<reference evidence="1 2" key="1">
    <citation type="submission" date="2017-04" db="EMBL/GenBank/DDBJ databases">
        <authorList>
            <person name="Afonso C.L."/>
            <person name="Miller P.J."/>
            <person name="Scott M.A."/>
            <person name="Spackman E."/>
            <person name="Goraichik I."/>
            <person name="Dimitrov K.M."/>
            <person name="Suarez D.L."/>
            <person name="Swayne D.E."/>
        </authorList>
    </citation>
    <scope>NUCLEOTIDE SEQUENCE [LARGE SCALE GENOMIC DNA]</scope>
    <source>
        <strain evidence="1 2">DSM 22418</strain>
    </source>
</reference>
<protein>
    <submittedName>
        <fullName evidence="1">Uncharacterized protein</fullName>
    </submittedName>
</protein>
<name>A0A1X7KHM8_9SPHI</name>
<gene>
    <name evidence="1" type="ORF">SAMN05660862_2921</name>
</gene>
<dbReference type="PROSITE" id="PS51257">
    <property type="entry name" value="PROKAR_LIPOPROTEIN"/>
    <property type="match status" value="1"/>
</dbReference>
<evidence type="ECO:0000313" key="2">
    <source>
        <dbReference type="Proteomes" id="UP000192980"/>
    </source>
</evidence>
<dbReference type="STRING" id="561061.SAMN05660862_2921"/>
<keyword evidence="2" id="KW-1185">Reference proteome</keyword>